<dbReference type="EMBL" id="JAKEVY010000002">
    <property type="protein sequence ID" value="MCF1715150.1"/>
    <property type="molecule type" value="Genomic_DNA"/>
</dbReference>
<accession>A0ABS9BIK1</accession>
<evidence type="ECO:0000313" key="3">
    <source>
        <dbReference type="Proteomes" id="UP001200145"/>
    </source>
</evidence>
<gene>
    <name evidence="2" type="ORF">L0U88_10990</name>
</gene>
<keyword evidence="1" id="KW-0732">Signal</keyword>
<sequence length="281" mass="31786">MKVLFMMAGMLLYLVSGAQDLNGIWRGSLTQEPGGCFPVYKLEIQLISSGTNVEGYAFDYYDKTRFVKHHFKGTYNATDKKLILKEDQLLEVQIPYDCVVCTKIYELVYTKEQTRDALSGSWTGVEAESKRPCPAGKITLYKEFQPDFPTSLTDSSQLVNQQSLLKVKQRTTELVQTLVLDSPTIKIDLYDNAEIDNDTVTIFLNDRLLLYQQRLTNQALSVTVKAVAGEVYELIMYADNLGSIPPNTALMTVSSGRDKYEVRLSASDKKNAAVRFRVRER</sequence>
<evidence type="ECO:0008006" key="4">
    <source>
        <dbReference type="Google" id="ProtNLM"/>
    </source>
</evidence>
<proteinExistence type="predicted"/>
<name>A0ABS9BIK1_9BACT</name>
<keyword evidence="3" id="KW-1185">Reference proteome</keyword>
<feature type="chain" id="PRO_5047017369" description="NlpE-like protein" evidence="1">
    <location>
        <begin position="19"/>
        <end position="281"/>
    </location>
</feature>
<comment type="caution">
    <text evidence="2">The sequence shown here is derived from an EMBL/GenBank/DDBJ whole genome shotgun (WGS) entry which is preliminary data.</text>
</comment>
<feature type="signal peptide" evidence="1">
    <location>
        <begin position="1"/>
        <end position="18"/>
    </location>
</feature>
<dbReference type="RefSeq" id="WP_234866099.1">
    <property type="nucleotide sequence ID" value="NZ_JAKEVY010000002.1"/>
</dbReference>
<organism evidence="2 3">
    <name type="scientific">Flavihumibacter fluminis</name>
    <dbReference type="NCBI Taxonomy" id="2909236"/>
    <lineage>
        <taxon>Bacteria</taxon>
        <taxon>Pseudomonadati</taxon>
        <taxon>Bacteroidota</taxon>
        <taxon>Chitinophagia</taxon>
        <taxon>Chitinophagales</taxon>
        <taxon>Chitinophagaceae</taxon>
        <taxon>Flavihumibacter</taxon>
    </lineage>
</organism>
<protein>
    <recommendedName>
        <fullName evidence="4">NlpE-like protein</fullName>
    </recommendedName>
</protein>
<reference evidence="2 3" key="1">
    <citation type="submission" date="2022-01" db="EMBL/GenBank/DDBJ databases">
        <title>Flavihumibacter sp. nov., isolated from sediment of a river.</title>
        <authorList>
            <person name="Liu H."/>
        </authorList>
    </citation>
    <scope>NUCLEOTIDE SEQUENCE [LARGE SCALE GENOMIC DNA]</scope>
    <source>
        <strain evidence="2 3">RY-1</strain>
    </source>
</reference>
<evidence type="ECO:0000256" key="1">
    <source>
        <dbReference type="SAM" id="SignalP"/>
    </source>
</evidence>
<evidence type="ECO:0000313" key="2">
    <source>
        <dbReference type="EMBL" id="MCF1715150.1"/>
    </source>
</evidence>
<dbReference type="Proteomes" id="UP001200145">
    <property type="component" value="Unassembled WGS sequence"/>
</dbReference>